<gene>
    <name evidence="2" type="ORF">DFH07DRAFT_763677</name>
</gene>
<name>A0AAD7KHZ1_9AGAR</name>
<reference evidence="2" key="1">
    <citation type="submission" date="2023-03" db="EMBL/GenBank/DDBJ databases">
        <title>Massive genome expansion in bonnet fungi (Mycena s.s.) driven by repeated elements and novel gene families across ecological guilds.</title>
        <authorList>
            <consortium name="Lawrence Berkeley National Laboratory"/>
            <person name="Harder C.B."/>
            <person name="Miyauchi S."/>
            <person name="Viragh M."/>
            <person name="Kuo A."/>
            <person name="Thoen E."/>
            <person name="Andreopoulos B."/>
            <person name="Lu D."/>
            <person name="Skrede I."/>
            <person name="Drula E."/>
            <person name="Henrissat B."/>
            <person name="Morin E."/>
            <person name="Kohler A."/>
            <person name="Barry K."/>
            <person name="LaButti K."/>
            <person name="Morin E."/>
            <person name="Salamov A."/>
            <person name="Lipzen A."/>
            <person name="Mereny Z."/>
            <person name="Hegedus B."/>
            <person name="Baldrian P."/>
            <person name="Stursova M."/>
            <person name="Weitz H."/>
            <person name="Taylor A."/>
            <person name="Grigoriev I.V."/>
            <person name="Nagy L.G."/>
            <person name="Martin F."/>
            <person name="Kauserud H."/>
        </authorList>
    </citation>
    <scope>NUCLEOTIDE SEQUENCE</scope>
    <source>
        <strain evidence="2">CBHHK188m</strain>
    </source>
</reference>
<keyword evidence="3" id="KW-1185">Reference proteome</keyword>
<feature type="region of interest" description="Disordered" evidence="1">
    <location>
        <begin position="7"/>
        <end position="38"/>
    </location>
</feature>
<dbReference type="AlphaFoldDB" id="A0AAD7KHZ1"/>
<feature type="compositionally biased region" description="Basic residues" evidence="1">
    <location>
        <begin position="106"/>
        <end position="119"/>
    </location>
</feature>
<evidence type="ECO:0000256" key="1">
    <source>
        <dbReference type="SAM" id="MobiDB-lite"/>
    </source>
</evidence>
<evidence type="ECO:0000313" key="3">
    <source>
        <dbReference type="Proteomes" id="UP001215280"/>
    </source>
</evidence>
<dbReference type="EMBL" id="JARJLG010000001">
    <property type="protein sequence ID" value="KAJ7785062.1"/>
    <property type="molecule type" value="Genomic_DNA"/>
</dbReference>
<protein>
    <submittedName>
        <fullName evidence="2">Uncharacterized protein</fullName>
    </submittedName>
</protein>
<feature type="compositionally biased region" description="Gly residues" evidence="1">
    <location>
        <begin position="153"/>
        <end position="163"/>
    </location>
</feature>
<comment type="caution">
    <text evidence="2">The sequence shown here is derived from an EMBL/GenBank/DDBJ whole genome shotgun (WGS) entry which is preliminary data.</text>
</comment>
<feature type="region of interest" description="Disordered" evidence="1">
    <location>
        <begin position="78"/>
        <end position="172"/>
    </location>
</feature>
<sequence>MYLLSIQNIPTGTEAETEARCPSHAKRMQHGVDDRDDEQAPELQFGAGDSRQWDWVETTQGAITNATRLNLTARTRRECRAEEVSPPSRARTASLHDPFQNARSQPRVHQHQIKPKTPRVKPAMKEWSHCCPARGGQKTKGDGRQGTTSGVEQGLGPGAGRRAGLGACSAEGRGGGFVVAELRWQLVKGTGSASESESEREGTPVE</sequence>
<organism evidence="2 3">
    <name type="scientific">Mycena maculata</name>
    <dbReference type="NCBI Taxonomy" id="230809"/>
    <lineage>
        <taxon>Eukaryota</taxon>
        <taxon>Fungi</taxon>
        <taxon>Dikarya</taxon>
        <taxon>Basidiomycota</taxon>
        <taxon>Agaricomycotina</taxon>
        <taxon>Agaricomycetes</taxon>
        <taxon>Agaricomycetidae</taxon>
        <taxon>Agaricales</taxon>
        <taxon>Marasmiineae</taxon>
        <taxon>Mycenaceae</taxon>
        <taxon>Mycena</taxon>
    </lineage>
</organism>
<proteinExistence type="predicted"/>
<evidence type="ECO:0000313" key="2">
    <source>
        <dbReference type="EMBL" id="KAJ7785062.1"/>
    </source>
</evidence>
<accession>A0AAD7KHZ1</accession>
<dbReference type="Proteomes" id="UP001215280">
    <property type="component" value="Unassembled WGS sequence"/>
</dbReference>